<protein>
    <recommendedName>
        <fullName evidence="18">Ras-related protein Rab-36</fullName>
        <ecNumber evidence="3">3.6.5.2</ecNumber>
    </recommendedName>
</protein>
<dbReference type="GO" id="GO:0000139">
    <property type="term" value="C:Golgi membrane"/>
    <property type="evidence" value="ECO:0007669"/>
    <property type="project" value="UniProtKB-SubCell"/>
</dbReference>
<keyword evidence="10" id="KW-0333">Golgi apparatus</keyword>
<evidence type="ECO:0000256" key="1">
    <source>
        <dbReference type="ARBA" id="ARBA00001946"/>
    </source>
</evidence>
<evidence type="ECO:0000256" key="16">
    <source>
        <dbReference type="ARBA" id="ARBA00047660"/>
    </source>
</evidence>
<dbReference type="PRINTS" id="PR00449">
    <property type="entry name" value="RASTRNSFRMNG"/>
</dbReference>
<dbReference type="InterPro" id="IPR001806">
    <property type="entry name" value="Small_GTPase"/>
</dbReference>
<evidence type="ECO:0000256" key="13">
    <source>
        <dbReference type="ARBA" id="ARBA00023288"/>
    </source>
</evidence>
<dbReference type="SMART" id="SM00175">
    <property type="entry name" value="RAB"/>
    <property type="match status" value="1"/>
</dbReference>
<keyword evidence="9" id="KW-0653">Protein transport</keyword>
<proteinExistence type="inferred from homology"/>
<dbReference type="InterPro" id="IPR050227">
    <property type="entry name" value="Rab"/>
</dbReference>
<keyword evidence="5" id="KW-0479">Metal-binding</keyword>
<dbReference type="GO" id="GO:0015031">
    <property type="term" value="P:protein transport"/>
    <property type="evidence" value="ECO:0007669"/>
    <property type="project" value="UniProtKB-KW"/>
</dbReference>
<dbReference type="Pfam" id="PF00071">
    <property type="entry name" value="Ras"/>
    <property type="match status" value="1"/>
</dbReference>
<evidence type="ECO:0000256" key="17">
    <source>
        <dbReference type="ARBA" id="ARBA00058763"/>
    </source>
</evidence>
<dbReference type="NCBIfam" id="TIGR00231">
    <property type="entry name" value="small_GTP"/>
    <property type="match status" value="1"/>
</dbReference>
<dbReference type="OMA" id="TEINCIE"/>
<comment type="function">
    <text evidence="17">The small GTPases Rab are key regulators of intracellular membrane trafficking, from the formation of transport vesicles to their fusion with membranes. Rabs cycle between an inactive GDP-bound form and an active GTP-bound form that is able to recruit to membranes different sets of downstream effectors directly responsible for vesicle formation, movement, tethering and fusion.</text>
</comment>
<comment type="subcellular location">
    <subcellularLocation>
        <location evidence="15">Golgi apparatus membrane</location>
        <topology evidence="15">Lipid-anchor</topology>
    </subcellularLocation>
</comment>
<dbReference type="SUPFAM" id="SSF52540">
    <property type="entry name" value="P-loop containing nucleoside triphosphate hydrolases"/>
    <property type="match status" value="1"/>
</dbReference>
<evidence type="ECO:0000256" key="6">
    <source>
        <dbReference type="ARBA" id="ARBA00022741"/>
    </source>
</evidence>
<dbReference type="PANTHER" id="PTHR47977">
    <property type="entry name" value="RAS-RELATED PROTEIN RAB"/>
    <property type="match status" value="1"/>
</dbReference>
<dbReference type="GO" id="GO:0046872">
    <property type="term" value="F:metal ion binding"/>
    <property type="evidence" value="ECO:0007669"/>
    <property type="project" value="UniProtKB-KW"/>
</dbReference>
<dbReference type="InterPro" id="IPR005225">
    <property type="entry name" value="Small_GTP-bd"/>
</dbReference>
<dbReference type="GeneTree" id="ENSGT00940000159687"/>
<comment type="catalytic activity">
    <reaction evidence="16">
        <text>GTP + H2O = GDP + phosphate + H(+)</text>
        <dbReference type="Rhea" id="RHEA:19669"/>
        <dbReference type="ChEBI" id="CHEBI:15377"/>
        <dbReference type="ChEBI" id="CHEBI:15378"/>
        <dbReference type="ChEBI" id="CHEBI:37565"/>
        <dbReference type="ChEBI" id="CHEBI:43474"/>
        <dbReference type="ChEBI" id="CHEBI:58189"/>
        <dbReference type="EC" id="3.6.5.2"/>
    </reaction>
    <physiologicalReaction direction="left-to-right" evidence="16">
        <dbReference type="Rhea" id="RHEA:19670"/>
    </physiologicalReaction>
</comment>
<evidence type="ECO:0000256" key="5">
    <source>
        <dbReference type="ARBA" id="ARBA00022723"/>
    </source>
</evidence>
<keyword evidence="20" id="KW-1185">Reference proteome</keyword>
<evidence type="ECO:0000256" key="10">
    <source>
        <dbReference type="ARBA" id="ARBA00023034"/>
    </source>
</evidence>
<accession>A0A8C4QG37</accession>
<evidence type="ECO:0000256" key="4">
    <source>
        <dbReference type="ARBA" id="ARBA00022448"/>
    </source>
</evidence>
<evidence type="ECO:0000256" key="9">
    <source>
        <dbReference type="ARBA" id="ARBA00022927"/>
    </source>
</evidence>
<keyword evidence="4" id="KW-0813">Transport</keyword>
<keyword evidence="7" id="KW-0378">Hydrolase</keyword>
<evidence type="ECO:0000256" key="7">
    <source>
        <dbReference type="ARBA" id="ARBA00022801"/>
    </source>
</evidence>
<keyword evidence="12" id="KW-0472">Membrane</keyword>
<comment type="similarity">
    <text evidence="2">Belongs to the small GTPase superfamily. Rab family.</text>
</comment>
<keyword evidence="6" id="KW-0547">Nucleotide-binding</keyword>
<evidence type="ECO:0000256" key="11">
    <source>
        <dbReference type="ARBA" id="ARBA00023134"/>
    </source>
</evidence>
<dbReference type="Proteomes" id="UP000694388">
    <property type="component" value="Unplaced"/>
</dbReference>
<evidence type="ECO:0000256" key="3">
    <source>
        <dbReference type="ARBA" id="ARBA00011984"/>
    </source>
</evidence>
<evidence type="ECO:0000256" key="14">
    <source>
        <dbReference type="ARBA" id="ARBA00023289"/>
    </source>
</evidence>
<dbReference type="SMART" id="SM00174">
    <property type="entry name" value="RHO"/>
    <property type="match status" value="1"/>
</dbReference>
<dbReference type="PROSITE" id="PS51420">
    <property type="entry name" value="RHO"/>
    <property type="match status" value="1"/>
</dbReference>
<dbReference type="PROSITE" id="PS51419">
    <property type="entry name" value="RAB"/>
    <property type="match status" value="1"/>
</dbReference>
<dbReference type="InterPro" id="IPR027417">
    <property type="entry name" value="P-loop_NTPase"/>
</dbReference>
<dbReference type="GO" id="GO:0003925">
    <property type="term" value="F:G protein activity"/>
    <property type="evidence" value="ECO:0007669"/>
    <property type="project" value="UniProtKB-EC"/>
</dbReference>
<dbReference type="AlphaFoldDB" id="A0A8C4QG37"/>
<keyword evidence="13" id="KW-0449">Lipoprotein</keyword>
<dbReference type="EC" id="3.6.5.2" evidence="3"/>
<evidence type="ECO:0000256" key="8">
    <source>
        <dbReference type="ARBA" id="ARBA00022842"/>
    </source>
</evidence>
<keyword evidence="8" id="KW-0460">Magnesium</keyword>
<dbReference type="Ensembl" id="ENSEBUT00000014769.1">
    <property type="protein sequence ID" value="ENSEBUP00000014193.1"/>
    <property type="gene ID" value="ENSEBUG00000008934.1"/>
</dbReference>
<dbReference type="FunFam" id="3.40.50.300:FF:000707">
    <property type="entry name" value="RAB36, member RAS oncogene family"/>
    <property type="match status" value="1"/>
</dbReference>
<comment type="cofactor">
    <cofactor evidence="1">
        <name>Mg(2+)</name>
        <dbReference type="ChEBI" id="CHEBI:18420"/>
    </cofactor>
</comment>
<sequence>MNSPIRNFATPISRDRVIGNLPKCYTTEACLQSKPHMDGRVRNACQQDKMGYLSLKISKIVVVGDVAVGKTCLIHRFCKDAFDADYKATIGVDFEVERFEICGVPYSLQIWDTAGQERFKCIASAYYRAAQVLVVAFDLSDIESLDHSRQWLEDAMKENDPHRVLVFLVGCKKDRISASECKQMETDAITVAKAMKAEYWSVSSKAGENVKDLFFRIASLAFEASLLQELERPNAPMARIGEVVNVSANSQSIYENASKKSCC</sequence>
<dbReference type="Gene3D" id="3.40.50.300">
    <property type="entry name" value="P-loop containing nucleotide triphosphate hydrolases"/>
    <property type="match status" value="1"/>
</dbReference>
<keyword evidence="14" id="KW-0636">Prenylation</keyword>
<evidence type="ECO:0000256" key="12">
    <source>
        <dbReference type="ARBA" id="ARBA00023136"/>
    </source>
</evidence>
<dbReference type="GO" id="GO:0005525">
    <property type="term" value="F:GTP binding"/>
    <property type="evidence" value="ECO:0007669"/>
    <property type="project" value="UniProtKB-KW"/>
</dbReference>
<dbReference type="SMART" id="SM00173">
    <property type="entry name" value="RAS"/>
    <property type="match status" value="1"/>
</dbReference>
<evidence type="ECO:0000256" key="15">
    <source>
        <dbReference type="ARBA" id="ARBA00037794"/>
    </source>
</evidence>
<evidence type="ECO:0000313" key="20">
    <source>
        <dbReference type="Proteomes" id="UP000694388"/>
    </source>
</evidence>
<organism evidence="19 20">
    <name type="scientific">Eptatretus burgeri</name>
    <name type="common">Inshore hagfish</name>
    <dbReference type="NCBI Taxonomy" id="7764"/>
    <lineage>
        <taxon>Eukaryota</taxon>
        <taxon>Metazoa</taxon>
        <taxon>Chordata</taxon>
        <taxon>Craniata</taxon>
        <taxon>Vertebrata</taxon>
        <taxon>Cyclostomata</taxon>
        <taxon>Myxini</taxon>
        <taxon>Myxiniformes</taxon>
        <taxon>Myxinidae</taxon>
        <taxon>Eptatretinae</taxon>
        <taxon>Eptatretus</taxon>
    </lineage>
</organism>
<dbReference type="SMART" id="SM00176">
    <property type="entry name" value="RAN"/>
    <property type="match status" value="1"/>
</dbReference>
<evidence type="ECO:0000313" key="19">
    <source>
        <dbReference type="Ensembl" id="ENSEBUP00000014171.1"/>
    </source>
</evidence>
<name>A0A8C4QG37_EPTBU</name>
<evidence type="ECO:0000256" key="18">
    <source>
        <dbReference type="ARBA" id="ARBA00067830"/>
    </source>
</evidence>
<dbReference type="PROSITE" id="PS51421">
    <property type="entry name" value="RAS"/>
    <property type="match status" value="1"/>
</dbReference>
<evidence type="ECO:0000256" key="2">
    <source>
        <dbReference type="ARBA" id="ARBA00006270"/>
    </source>
</evidence>
<dbReference type="Ensembl" id="ENSEBUT00000014747.1">
    <property type="protein sequence ID" value="ENSEBUP00000014171.1"/>
    <property type="gene ID" value="ENSEBUG00000008934.1"/>
</dbReference>
<keyword evidence="11" id="KW-0342">GTP-binding</keyword>
<reference evidence="19" key="1">
    <citation type="submission" date="2025-05" db="UniProtKB">
        <authorList>
            <consortium name="Ensembl"/>
        </authorList>
    </citation>
    <scope>IDENTIFICATION</scope>
</reference>